<organism evidence="1 2">
    <name type="scientific">Trifolium medium</name>
    <dbReference type="NCBI Taxonomy" id="97028"/>
    <lineage>
        <taxon>Eukaryota</taxon>
        <taxon>Viridiplantae</taxon>
        <taxon>Streptophyta</taxon>
        <taxon>Embryophyta</taxon>
        <taxon>Tracheophyta</taxon>
        <taxon>Spermatophyta</taxon>
        <taxon>Magnoliopsida</taxon>
        <taxon>eudicotyledons</taxon>
        <taxon>Gunneridae</taxon>
        <taxon>Pentapetalae</taxon>
        <taxon>rosids</taxon>
        <taxon>fabids</taxon>
        <taxon>Fabales</taxon>
        <taxon>Fabaceae</taxon>
        <taxon>Papilionoideae</taxon>
        <taxon>50 kb inversion clade</taxon>
        <taxon>NPAAA clade</taxon>
        <taxon>Hologalegina</taxon>
        <taxon>IRL clade</taxon>
        <taxon>Trifolieae</taxon>
        <taxon>Trifolium</taxon>
    </lineage>
</organism>
<dbReference type="Proteomes" id="UP000265520">
    <property type="component" value="Unassembled WGS sequence"/>
</dbReference>
<keyword evidence="2" id="KW-1185">Reference proteome</keyword>
<evidence type="ECO:0000313" key="1">
    <source>
        <dbReference type="EMBL" id="MCI39573.1"/>
    </source>
</evidence>
<reference evidence="1 2" key="1">
    <citation type="journal article" date="2018" name="Front. Plant Sci.">
        <title>Red Clover (Trifolium pratense) and Zigzag Clover (T. medium) - A Picture of Genomic Similarities and Differences.</title>
        <authorList>
            <person name="Dluhosova J."/>
            <person name="Istvanek J."/>
            <person name="Nedelnik J."/>
            <person name="Repkova J."/>
        </authorList>
    </citation>
    <scope>NUCLEOTIDE SEQUENCE [LARGE SCALE GENOMIC DNA]</scope>
    <source>
        <strain evidence="2">cv. 10/8</strain>
        <tissue evidence="1">Leaf</tissue>
    </source>
</reference>
<comment type="caution">
    <text evidence="1">The sequence shown here is derived from an EMBL/GenBank/DDBJ whole genome shotgun (WGS) entry which is preliminary data.</text>
</comment>
<proteinExistence type="predicted"/>
<accession>A0A392RSK6</accession>
<sequence length="39" mass="4353">MWLMPCVSGFRRSLCIYLAYFTSVLTVLGGGLRVKTCLP</sequence>
<dbReference type="AlphaFoldDB" id="A0A392RSK6"/>
<dbReference type="EMBL" id="LXQA010268892">
    <property type="protein sequence ID" value="MCI39573.1"/>
    <property type="molecule type" value="Genomic_DNA"/>
</dbReference>
<feature type="non-terminal residue" evidence="1">
    <location>
        <position position="39"/>
    </location>
</feature>
<name>A0A392RSK6_9FABA</name>
<evidence type="ECO:0000313" key="2">
    <source>
        <dbReference type="Proteomes" id="UP000265520"/>
    </source>
</evidence>
<protein>
    <submittedName>
        <fullName evidence="1">Uncharacterized protein</fullName>
    </submittedName>
</protein>